<feature type="transmembrane region" description="Helical" evidence="8">
    <location>
        <begin position="355"/>
        <end position="376"/>
    </location>
</feature>
<comment type="subcellular location">
    <subcellularLocation>
        <location evidence="1 7">Cell inner membrane</location>
        <topology evidence="1 7">Multi-pass membrane protein</topology>
    </subcellularLocation>
</comment>
<feature type="domain" description="TRAP C4-dicarboxylate transport system permease DctM subunit" evidence="9">
    <location>
        <begin position="321"/>
        <end position="507"/>
    </location>
</feature>
<comment type="function">
    <text evidence="7">Part of the tripartite ATP-independent periplasmic (TRAP) transport system.</text>
</comment>
<evidence type="ECO:0000256" key="1">
    <source>
        <dbReference type="ARBA" id="ARBA00004429"/>
    </source>
</evidence>
<evidence type="ECO:0000256" key="3">
    <source>
        <dbReference type="ARBA" id="ARBA00022519"/>
    </source>
</evidence>
<protein>
    <submittedName>
        <fullName evidence="10">Tripartite ATP-independent transporter DctM subunit</fullName>
    </submittedName>
</protein>
<evidence type="ECO:0000313" key="11">
    <source>
        <dbReference type="Proteomes" id="UP000320593"/>
    </source>
</evidence>
<dbReference type="InterPro" id="IPR004681">
    <property type="entry name" value="TRAP_DctM"/>
</dbReference>
<organism evidence="10 11">
    <name type="scientific">Roseibium hamelinense</name>
    <dbReference type="NCBI Taxonomy" id="150831"/>
    <lineage>
        <taxon>Bacteria</taxon>
        <taxon>Pseudomonadati</taxon>
        <taxon>Pseudomonadota</taxon>
        <taxon>Alphaproteobacteria</taxon>
        <taxon>Hyphomicrobiales</taxon>
        <taxon>Stappiaceae</taxon>
        <taxon>Roseibium</taxon>
    </lineage>
</organism>
<feature type="domain" description="TRAP C4-dicarboxylate transport system permease DctM subunit" evidence="9">
    <location>
        <begin position="11"/>
        <end position="281"/>
    </location>
</feature>
<feature type="transmembrane region" description="Helical" evidence="8">
    <location>
        <begin position="147"/>
        <end position="166"/>
    </location>
</feature>
<comment type="caution">
    <text evidence="10">The sequence shown here is derived from an EMBL/GenBank/DDBJ whole genome shotgun (WGS) entry which is preliminary data.</text>
</comment>
<evidence type="ECO:0000259" key="9">
    <source>
        <dbReference type="Pfam" id="PF06808"/>
    </source>
</evidence>
<dbReference type="PANTHER" id="PTHR33362:SF7">
    <property type="entry name" value="SLL1103 PROTEIN"/>
    <property type="match status" value="1"/>
</dbReference>
<dbReference type="GO" id="GO:0022857">
    <property type="term" value="F:transmembrane transporter activity"/>
    <property type="evidence" value="ECO:0007669"/>
    <property type="project" value="UniProtKB-UniRule"/>
</dbReference>
<keyword evidence="3 7" id="KW-0997">Cell inner membrane</keyword>
<feature type="transmembrane region" description="Helical" evidence="8">
    <location>
        <begin position="117"/>
        <end position="140"/>
    </location>
</feature>
<dbReference type="PANTHER" id="PTHR33362">
    <property type="entry name" value="SIALIC ACID TRAP TRANSPORTER PERMEASE PROTEIN SIAT-RELATED"/>
    <property type="match status" value="1"/>
</dbReference>
<proteinExistence type="predicted"/>
<evidence type="ECO:0000256" key="4">
    <source>
        <dbReference type="ARBA" id="ARBA00022692"/>
    </source>
</evidence>
<feature type="transmembrane region" description="Helical" evidence="8">
    <location>
        <begin position="88"/>
        <end position="111"/>
    </location>
</feature>
<dbReference type="RefSeq" id="WP_341873638.1">
    <property type="nucleotide sequence ID" value="NZ_SMLY01000084.1"/>
</dbReference>
<evidence type="ECO:0000256" key="6">
    <source>
        <dbReference type="ARBA" id="ARBA00023136"/>
    </source>
</evidence>
<gene>
    <name evidence="10" type="ORF">JM93_03669</name>
</gene>
<feature type="transmembrane region" description="Helical" evidence="8">
    <location>
        <begin position="291"/>
        <end position="310"/>
    </location>
</feature>
<accession>A0A562SLV6</accession>
<feature type="transmembrane region" description="Helical" evidence="8">
    <location>
        <begin position="194"/>
        <end position="219"/>
    </location>
</feature>
<sequence length="517" mass="54249">MAHYLDLMLLLAVCVGLLAGFPVAFSLAGIALIFAAVATLGGIPVSWGAIPIRVYGIVTNQTLLAVPFFIVMGLVLEKSKVAEDLLACLGSLLSRFPGGLGVSVTLVGALLAASTGIVGATVMTMGLIALPALLSAGYTARQASGSIAAAGTLGQIIPPSIVLVILSDQISAAYQSAQTDMGIFAPEPFSVADLFSAAIIPSLVLVGFYLVYQVLVSYAQNRRGVRDVRLDMTTSNKVVPFLRSLLPPILLIVGVLGSLLGGLATPTEAAAIGAGGSLVLAGSKHSQRYCWPALAVPVCSFAALALLVSFEAFFSRMAVYNFLAIVLSICLALGLFVNLWLMLRARILFETLEASVQMTAMVFAIVIGASIFSLVFRDFGGDETIRELLNAIPGGTVGAIAAVMVVLFVLGFFLDFLEITYVAVPLVAPVLLQMEMPGGSLMAPAWLGIMIALNLQTSFLTPPFGFALFYLRGVAPDTVRTSDIYLGALPFVGLQIAVLVLLWFAPSLATWLPELLK</sequence>
<keyword evidence="7" id="KW-0813">Transport</keyword>
<feature type="transmembrane region" description="Helical" evidence="8">
    <location>
        <begin position="240"/>
        <end position="260"/>
    </location>
</feature>
<evidence type="ECO:0000313" key="10">
    <source>
        <dbReference type="EMBL" id="TWI82319.1"/>
    </source>
</evidence>
<feature type="transmembrane region" description="Helical" evidence="8">
    <location>
        <begin position="52"/>
        <end position="76"/>
    </location>
</feature>
<evidence type="ECO:0000256" key="8">
    <source>
        <dbReference type="SAM" id="Phobius"/>
    </source>
</evidence>
<dbReference type="Proteomes" id="UP000320593">
    <property type="component" value="Unassembled WGS sequence"/>
</dbReference>
<dbReference type="Pfam" id="PF06808">
    <property type="entry name" value="DctM"/>
    <property type="match status" value="2"/>
</dbReference>
<keyword evidence="4 8" id="KW-0812">Transmembrane</keyword>
<keyword evidence="2" id="KW-1003">Cell membrane</keyword>
<keyword evidence="11" id="KW-1185">Reference proteome</keyword>
<evidence type="ECO:0000256" key="5">
    <source>
        <dbReference type="ARBA" id="ARBA00022989"/>
    </source>
</evidence>
<keyword evidence="6 8" id="KW-0472">Membrane</keyword>
<feature type="transmembrane region" description="Helical" evidence="8">
    <location>
        <begin position="322"/>
        <end position="343"/>
    </location>
</feature>
<feature type="transmembrane region" description="Helical" evidence="8">
    <location>
        <begin position="491"/>
        <end position="512"/>
    </location>
</feature>
<dbReference type="GO" id="GO:0005886">
    <property type="term" value="C:plasma membrane"/>
    <property type="evidence" value="ECO:0007669"/>
    <property type="project" value="UniProtKB-SubCell"/>
</dbReference>
<dbReference type="AlphaFoldDB" id="A0A562SLV6"/>
<name>A0A562SLV6_9HYPH</name>
<feature type="transmembrane region" description="Helical" evidence="8">
    <location>
        <begin position="7"/>
        <end position="40"/>
    </location>
</feature>
<dbReference type="InterPro" id="IPR010656">
    <property type="entry name" value="DctM"/>
</dbReference>
<feature type="transmembrane region" description="Helical" evidence="8">
    <location>
        <begin position="388"/>
        <end position="410"/>
    </location>
</feature>
<evidence type="ECO:0000256" key="2">
    <source>
        <dbReference type="ARBA" id="ARBA00022475"/>
    </source>
</evidence>
<feature type="transmembrane region" description="Helical" evidence="8">
    <location>
        <begin position="446"/>
        <end position="471"/>
    </location>
</feature>
<dbReference type="EMBL" id="VLLF01000009">
    <property type="protein sequence ID" value="TWI82319.1"/>
    <property type="molecule type" value="Genomic_DNA"/>
</dbReference>
<reference evidence="10 11" key="1">
    <citation type="submission" date="2019-07" db="EMBL/GenBank/DDBJ databases">
        <title>Genomic Encyclopedia of Archaeal and Bacterial Type Strains, Phase II (KMG-II): from individual species to whole genera.</title>
        <authorList>
            <person name="Goeker M."/>
        </authorList>
    </citation>
    <scope>NUCLEOTIDE SEQUENCE [LARGE SCALE GENOMIC DNA]</scope>
    <source>
        <strain evidence="10 11">ATCC BAA-252</strain>
    </source>
</reference>
<evidence type="ECO:0000256" key="7">
    <source>
        <dbReference type="RuleBase" id="RU369079"/>
    </source>
</evidence>
<keyword evidence="5 8" id="KW-1133">Transmembrane helix</keyword>